<accession>A0ABZ0JAP1</accession>
<keyword evidence="10" id="KW-0175">Coiled coil</keyword>
<evidence type="ECO:0000313" key="13">
    <source>
        <dbReference type="Proteomes" id="UP001303211"/>
    </source>
</evidence>
<dbReference type="InterPro" id="IPR013685">
    <property type="entry name" value="POTRA_FtsQ_type"/>
</dbReference>
<dbReference type="InterPro" id="IPR026579">
    <property type="entry name" value="FtsQ"/>
</dbReference>
<dbReference type="PANTHER" id="PTHR35851">
    <property type="entry name" value="CELL DIVISION PROTEIN FTSQ"/>
    <property type="match status" value="1"/>
</dbReference>
<evidence type="ECO:0000256" key="4">
    <source>
        <dbReference type="ARBA" id="ARBA00022618"/>
    </source>
</evidence>
<evidence type="ECO:0000256" key="3">
    <source>
        <dbReference type="ARBA" id="ARBA00022519"/>
    </source>
</evidence>
<keyword evidence="4 9" id="KW-0132">Cell division</keyword>
<evidence type="ECO:0000256" key="9">
    <source>
        <dbReference type="HAMAP-Rule" id="MF_00911"/>
    </source>
</evidence>
<comment type="subunit">
    <text evidence="9">Part of a complex composed of FtsB, FtsL and FtsQ.</text>
</comment>
<feature type="domain" description="POTRA" evidence="11">
    <location>
        <begin position="43"/>
        <end position="112"/>
    </location>
</feature>
<dbReference type="EMBL" id="CP136921">
    <property type="protein sequence ID" value="WOO34249.1"/>
    <property type="molecule type" value="Genomic_DNA"/>
</dbReference>
<gene>
    <name evidence="9" type="primary">ftsQ</name>
    <name evidence="12" type="ORF">P4826_09385</name>
</gene>
<keyword evidence="6 9" id="KW-1133">Transmembrane helix</keyword>
<dbReference type="Pfam" id="PF08478">
    <property type="entry name" value="POTRA_1"/>
    <property type="match status" value="1"/>
</dbReference>
<dbReference type="RefSeq" id="WP_317703575.1">
    <property type="nucleotide sequence ID" value="NZ_CP136921.1"/>
</dbReference>
<keyword evidence="13" id="KW-1185">Reference proteome</keyword>
<reference evidence="12 13" key="1">
    <citation type="submission" date="2023-03" db="EMBL/GenBank/DDBJ databases">
        <title>Diaphorobacter basophil sp. nov., isolated from a sewage-treatment plant.</title>
        <authorList>
            <person name="Yang K."/>
        </authorList>
    </citation>
    <scope>NUCLEOTIDE SEQUENCE [LARGE SCALE GENOMIC DNA]</scope>
    <source>
        <strain evidence="12 13">Y-1</strain>
    </source>
</reference>
<keyword evidence="7 9" id="KW-0472">Membrane</keyword>
<comment type="subcellular location">
    <subcellularLocation>
        <location evidence="9">Cell inner membrane</location>
        <topology evidence="9">Single-pass type II membrane protein</topology>
    </subcellularLocation>
    <subcellularLocation>
        <location evidence="1">Membrane</location>
    </subcellularLocation>
    <text evidence="9">Localizes to the division septum.</text>
</comment>
<keyword evidence="2 9" id="KW-1003">Cell membrane</keyword>
<feature type="coiled-coil region" evidence="10">
    <location>
        <begin position="268"/>
        <end position="295"/>
    </location>
</feature>
<keyword evidence="3 9" id="KW-0997">Cell inner membrane</keyword>
<evidence type="ECO:0000256" key="6">
    <source>
        <dbReference type="ARBA" id="ARBA00022989"/>
    </source>
</evidence>
<dbReference type="PROSITE" id="PS51779">
    <property type="entry name" value="POTRA"/>
    <property type="match status" value="1"/>
</dbReference>
<comment type="function">
    <text evidence="9">Essential cell division protein. May link together the upstream cell division proteins, which are predominantly cytoplasmic, with the downstream cell division proteins, which are predominantly periplasmic. May control correct divisome assembly.</text>
</comment>
<dbReference type="InterPro" id="IPR045335">
    <property type="entry name" value="FtsQ_C_sf"/>
</dbReference>
<evidence type="ECO:0000256" key="7">
    <source>
        <dbReference type="ARBA" id="ARBA00023136"/>
    </source>
</evidence>
<organism evidence="12 13">
    <name type="scientific">Diaphorobacter limosus</name>
    <dbReference type="NCBI Taxonomy" id="3036128"/>
    <lineage>
        <taxon>Bacteria</taxon>
        <taxon>Pseudomonadati</taxon>
        <taxon>Pseudomonadota</taxon>
        <taxon>Betaproteobacteria</taxon>
        <taxon>Burkholderiales</taxon>
        <taxon>Comamonadaceae</taxon>
        <taxon>Diaphorobacter</taxon>
    </lineage>
</organism>
<dbReference type="HAMAP" id="MF_00911">
    <property type="entry name" value="FtsQ_subfam"/>
    <property type="match status" value="1"/>
</dbReference>
<evidence type="ECO:0000256" key="10">
    <source>
        <dbReference type="SAM" id="Coils"/>
    </source>
</evidence>
<dbReference type="Proteomes" id="UP001303211">
    <property type="component" value="Chromosome"/>
</dbReference>
<comment type="similarity">
    <text evidence="9">Belongs to the FtsQ/DivIB family. FtsQ subfamily.</text>
</comment>
<evidence type="ECO:0000256" key="2">
    <source>
        <dbReference type="ARBA" id="ARBA00022475"/>
    </source>
</evidence>
<dbReference type="Gene3D" id="3.40.50.11690">
    <property type="entry name" value="Cell division protein FtsQ/DivIB"/>
    <property type="match status" value="1"/>
</dbReference>
<evidence type="ECO:0000259" key="11">
    <source>
        <dbReference type="PROSITE" id="PS51779"/>
    </source>
</evidence>
<protein>
    <recommendedName>
        <fullName evidence="9">Cell division protein FtsQ</fullName>
    </recommendedName>
</protein>
<keyword evidence="5 9" id="KW-0812">Transmembrane</keyword>
<evidence type="ECO:0000256" key="5">
    <source>
        <dbReference type="ARBA" id="ARBA00022692"/>
    </source>
</evidence>
<dbReference type="Pfam" id="PF03799">
    <property type="entry name" value="FtsQ_DivIB_C"/>
    <property type="match status" value="1"/>
</dbReference>
<dbReference type="PANTHER" id="PTHR35851:SF1">
    <property type="entry name" value="CELL DIVISION PROTEIN FTSQ"/>
    <property type="match status" value="1"/>
</dbReference>
<dbReference type="InterPro" id="IPR005548">
    <property type="entry name" value="Cell_div_FtsQ/DivIB_C"/>
</dbReference>
<dbReference type="Gene3D" id="3.10.20.310">
    <property type="entry name" value="membrane protein fhac"/>
    <property type="match status" value="1"/>
</dbReference>
<name>A0ABZ0JAP1_9BURK</name>
<evidence type="ECO:0000313" key="12">
    <source>
        <dbReference type="EMBL" id="WOO34249.1"/>
    </source>
</evidence>
<keyword evidence="8 9" id="KW-0131">Cell cycle</keyword>
<sequence>MNATLPVPLDVKLMNMTATVMFLGCAAGVLAAGGAWLLRQPAFSIAHIAVEGDVAHTSAMSLRANVAPQLKGNFFTVDLEAARRAFEQVPWVQSAQVRREFPSGLRVHLQEHDVAAYWGAEGSATLVNSQGQVFEADADEVEEDGLPRLLAATPERAAEMLDMARRLAPLLAPLGAGLETLELTGNSGWRVLLASGAVLQLGGGKPDEVLERVRRLAGTLAGVAQQQGRGVEALEYADLRHDGGYALRLRGVTTVANEAQRVAAQRAAERAAAAAARAAQAAQRAEAKARAAAKNN</sequence>
<evidence type="ECO:0000256" key="8">
    <source>
        <dbReference type="ARBA" id="ARBA00023306"/>
    </source>
</evidence>
<proteinExistence type="inferred from homology"/>
<dbReference type="InterPro" id="IPR034746">
    <property type="entry name" value="POTRA"/>
</dbReference>
<evidence type="ECO:0000256" key="1">
    <source>
        <dbReference type="ARBA" id="ARBA00004370"/>
    </source>
</evidence>
<feature type="transmembrane region" description="Helical" evidence="9">
    <location>
        <begin position="20"/>
        <end position="38"/>
    </location>
</feature>